<dbReference type="EMBL" id="QLYX01000001">
    <property type="protein sequence ID" value="RAY16843.1"/>
    <property type="molecule type" value="Genomic_DNA"/>
</dbReference>
<dbReference type="Proteomes" id="UP000251891">
    <property type="component" value="Unassembled WGS sequence"/>
</dbReference>
<gene>
    <name evidence="2" type="ORF">DPM19_01365</name>
</gene>
<name>A0A365HFB6_9ACTN</name>
<evidence type="ECO:0000256" key="1">
    <source>
        <dbReference type="SAM" id="MobiDB-lite"/>
    </source>
</evidence>
<keyword evidence="3" id="KW-1185">Reference proteome</keyword>
<accession>A0A365HFB6</accession>
<protein>
    <recommendedName>
        <fullName evidence="4">SH3 domain-containing protein</fullName>
    </recommendedName>
</protein>
<feature type="region of interest" description="Disordered" evidence="1">
    <location>
        <begin position="1"/>
        <end position="22"/>
    </location>
</feature>
<dbReference type="AlphaFoldDB" id="A0A365HFB6"/>
<dbReference type="RefSeq" id="WP_111862894.1">
    <property type="nucleotide sequence ID" value="NZ_QLYX01000001.1"/>
</dbReference>
<dbReference type="OrthoDB" id="5189793at2"/>
<evidence type="ECO:0000313" key="3">
    <source>
        <dbReference type="Proteomes" id="UP000251891"/>
    </source>
</evidence>
<comment type="caution">
    <text evidence="2">The sequence shown here is derived from an EMBL/GenBank/DDBJ whole genome shotgun (WGS) entry which is preliminary data.</text>
</comment>
<sequence length="140" mass="14414">MSDHTPHPVDALPRTPDRERPRTQARTVLLAALGLLTALAFAVAPGTAQAAEAATGARPGAAATGAEALVTCNYRATVRVNVHATRNRESSILSSWPAGTVFYGAPCTNVAGGNYGSCGTGNLWKAIGTGWVATKCLVRV</sequence>
<proteinExistence type="predicted"/>
<reference evidence="2 3" key="1">
    <citation type="submission" date="2018-06" db="EMBL/GenBank/DDBJ databases">
        <title>Actinomadura craniellae sp. nov. isolated from marine sponge Craniella sp.</title>
        <authorList>
            <person name="Li L."/>
            <person name="Xu Q.H."/>
            <person name="Lin H.W."/>
            <person name="Lu Y.H."/>
        </authorList>
    </citation>
    <scope>NUCLEOTIDE SEQUENCE [LARGE SCALE GENOMIC DNA]</scope>
    <source>
        <strain evidence="2 3">LHW63021</strain>
    </source>
</reference>
<evidence type="ECO:0008006" key="4">
    <source>
        <dbReference type="Google" id="ProtNLM"/>
    </source>
</evidence>
<evidence type="ECO:0000313" key="2">
    <source>
        <dbReference type="EMBL" id="RAY16843.1"/>
    </source>
</evidence>
<organism evidence="2 3">
    <name type="scientific">Actinomadura craniellae</name>
    <dbReference type="NCBI Taxonomy" id="2231787"/>
    <lineage>
        <taxon>Bacteria</taxon>
        <taxon>Bacillati</taxon>
        <taxon>Actinomycetota</taxon>
        <taxon>Actinomycetes</taxon>
        <taxon>Streptosporangiales</taxon>
        <taxon>Thermomonosporaceae</taxon>
        <taxon>Actinomadura</taxon>
    </lineage>
</organism>